<comment type="similarity">
    <text evidence="2">Belongs to the IMPDH/GMPR family.</text>
</comment>
<evidence type="ECO:0000259" key="9">
    <source>
        <dbReference type="Pfam" id="PF00478"/>
    </source>
</evidence>
<dbReference type="STRING" id="1798373.A2154_00585"/>
<dbReference type="FunFam" id="3.20.20.70:FF:000424">
    <property type="entry name" value="Inosine-5'-monophosphate dehydrogenase 2"/>
    <property type="match status" value="1"/>
</dbReference>
<evidence type="ECO:0000256" key="7">
    <source>
        <dbReference type="ARBA" id="ARBA00023027"/>
    </source>
</evidence>
<organism evidence="10 11">
    <name type="scientific">Candidatus Gottesmanbacteria bacterium RBG_16_43_7</name>
    <dbReference type="NCBI Taxonomy" id="1798373"/>
    <lineage>
        <taxon>Bacteria</taxon>
        <taxon>Candidatus Gottesmaniibacteriota</taxon>
    </lineage>
</organism>
<dbReference type="PANTHER" id="PTHR11911:SF111">
    <property type="entry name" value="INOSINE-5'-MONOPHOSPHATE DEHYDROGENASE"/>
    <property type="match status" value="1"/>
</dbReference>
<dbReference type="Pfam" id="PF00478">
    <property type="entry name" value="IMPDH"/>
    <property type="match status" value="1"/>
</dbReference>
<comment type="caution">
    <text evidence="10">The sequence shown here is derived from an EMBL/GenBank/DDBJ whole genome shotgun (WGS) entry which is preliminary data.</text>
</comment>
<evidence type="ECO:0000256" key="6">
    <source>
        <dbReference type="ARBA" id="ARBA00023002"/>
    </source>
</evidence>
<name>A0A1F5Z846_9BACT</name>
<evidence type="ECO:0000313" key="11">
    <source>
        <dbReference type="Proteomes" id="UP000176854"/>
    </source>
</evidence>
<evidence type="ECO:0000256" key="3">
    <source>
        <dbReference type="ARBA" id="ARBA00022749"/>
    </source>
</evidence>
<dbReference type="EMBL" id="MFJC01000060">
    <property type="protein sequence ID" value="OGG08591.1"/>
    <property type="molecule type" value="Genomic_DNA"/>
</dbReference>
<dbReference type="SMART" id="SM01240">
    <property type="entry name" value="IMPDH"/>
    <property type="match status" value="1"/>
</dbReference>
<dbReference type="CDD" id="cd00381">
    <property type="entry name" value="IMPDH"/>
    <property type="match status" value="1"/>
</dbReference>
<keyword evidence="4" id="KW-0658">Purine biosynthesis</keyword>
<evidence type="ECO:0000256" key="1">
    <source>
        <dbReference type="ARBA" id="ARBA00001958"/>
    </source>
</evidence>
<evidence type="ECO:0000313" key="10">
    <source>
        <dbReference type="EMBL" id="OGG08591.1"/>
    </source>
</evidence>
<evidence type="ECO:0000256" key="5">
    <source>
        <dbReference type="ARBA" id="ARBA00022958"/>
    </source>
</evidence>
<evidence type="ECO:0000256" key="8">
    <source>
        <dbReference type="ARBA" id="ARBA00048028"/>
    </source>
</evidence>
<dbReference type="InterPro" id="IPR001093">
    <property type="entry name" value="IMP_DH_GMPRt"/>
</dbReference>
<gene>
    <name evidence="10" type="ORF">A2154_00585</name>
</gene>
<comment type="cofactor">
    <cofactor evidence="1">
        <name>K(+)</name>
        <dbReference type="ChEBI" id="CHEBI:29103"/>
    </cofactor>
</comment>
<dbReference type="Proteomes" id="UP000176854">
    <property type="component" value="Unassembled WGS sequence"/>
</dbReference>
<keyword evidence="7" id="KW-0520">NAD</keyword>
<dbReference type="PROSITE" id="PS00487">
    <property type="entry name" value="IMP_DH_GMP_RED"/>
    <property type="match status" value="1"/>
</dbReference>
<dbReference type="AlphaFoldDB" id="A0A1F5Z846"/>
<dbReference type="Gene3D" id="3.20.20.70">
    <property type="entry name" value="Aldolase class I"/>
    <property type="match status" value="2"/>
</dbReference>
<dbReference type="GO" id="GO:0006177">
    <property type="term" value="P:GMP biosynthetic process"/>
    <property type="evidence" value="ECO:0007669"/>
    <property type="project" value="UniProtKB-KW"/>
</dbReference>
<dbReference type="GO" id="GO:0003938">
    <property type="term" value="F:IMP dehydrogenase activity"/>
    <property type="evidence" value="ECO:0007669"/>
    <property type="project" value="UniProtKB-EC"/>
</dbReference>
<keyword evidence="6" id="KW-0560">Oxidoreductase</keyword>
<dbReference type="InterPro" id="IPR013785">
    <property type="entry name" value="Aldolase_TIM"/>
</dbReference>
<proteinExistence type="inferred from homology"/>
<feature type="domain" description="IMP dehydrogenase/GMP reductase" evidence="9">
    <location>
        <begin position="16"/>
        <end position="368"/>
    </location>
</feature>
<protein>
    <recommendedName>
        <fullName evidence="9">IMP dehydrogenase/GMP reductase domain-containing protein</fullName>
    </recommendedName>
</protein>
<sequence length="383" mass="40685">MNKQAIIENKIVTHKALTFDDVLLLPGYSDFKRQDVDLTVRLHPKVILKLPVISSPMDTVTESAMAIALSQKGGLGIIHRNMSVEKEAEQIKTVKRASATYDESALDEHGRLLVGAAVGTGPDFADRIKAVSVAGCDLIVLDSAHGHTKHIIDAVSGIRQKIPGMAIMAGNIATYDGAKALMKAGAQILRIGMGPGSICTTRIVTGMGVPQLSAVAAVVRATDGNGVTTVADGGIKQMGDIAKAIAFGAHAVMIGSLFARFREAPGQTVEIDGKFFKSYRGMGSITAMQKGGAERYGQTRDTDAKQLVAEGVEGLVEFKGSVIDYLDQVRGSLRSSFYYIGAKNITEMFEKSRVIKISNAGLSESHPHDVVIADAGGNYNIKK</sequence>
<reference evidence="10 11" key="1">
    <citation type="journal article" date="2016" name="Nat. Commun.">
        <title>Thousands of microbial genomes shed light on interconnected biogeochemical processes in an aquifer system.</title>
        <authorList>
            <person name="Anantharaman K."/>
            <person name="Brown C.T."/>
            <person name="Hug L.A."/>
            <person name="Sharon I."/>
            <person name="Castelle C.J."/>
            <person name="Probst A.J."/>
            <person name="Thomas B.C."/>
            <person name="Singh A."/>
            <person name="Wilkins M.J."/>
            <person name="Karaoz U."/>
            <person name="Brodie E.L."/>
            <person name="Williams K.H."/>
            <person name="Hubbard S.S."/>
            <person name="Banfield J.F."/>
        </authorList>
    </citation>
    <scope>NUCLEOTIDE SEQUENCE [LARGE SCALE GENOMIC DNA]</scope>
</reference>
<evidence type="ECO:0000256" key="4">
    <source>
        <dbReference type="ARBA" id="ARBA00022755"/>
    </source>
</evidence>
<dbReference type="PANTHER" id="PTHR11911">
    <property type="entry name" value="INOSINE-5-MONOPHOSPHATE DEHYDROGENASE RELATED"/>
    <property type="match status" value="1"/>
</dbReference>
<keyword evidence="3" id="KW-0332">GMP biosynthesis</keyword>
<evidence type="ECO:0000256" key="2">
    <source>
        <dbReference type="ARBA" id="ARBA00005502"/>
    </source>
</evidence>
<dbReference type="GO" id="GO:0006183">
    <property type="term" value="P:GTP biosynthetic process"/>
    <property type="evidence" value="ECO:0007669"/>
    <property type="project" value="TreeGrafter"/>
</dbReference>
<dbReference type="InterPro" id="IPR015875">
    <property type="entry name" value="IMP_DH/GMP_Rdtase_CS"/>
</dbReference>
<dbReference type="InterPro" id="IPR005990">
    <property type="entry name" value="IMP_DH"/>
</dbReference>
<dbReference type="SUPFAM" id="SSF51412">
    <property type="entry name" value="Inosine monophosphate dehydrogenase (IMPDH)"/>
    <property type="match status" value="1"/>
</dbReference>
<keyword evidence="5" id="KW-0630">Potassium</keyword>
<accession>A0A1F5Z846</accession>
<comment type="catalytic activity">
    <reaction evidence="8">
        <text>IMP + NAD(+) + H2O = XMP + NADH + H(+)</text>
        <dbReference type="Rhea" id="RHEA:11708"/>
        <dbReference type="ChEBI" id="CHEBI:15377"/>
        <dbReference type="ChEBI" id="CHEBI:15378"/>
        <dbReference type="ChEBI" id="CHEBI:57464"/>
        <dbReference type="ChEBI" id="CHEBI:57540"/>
        <dbReference type="ChEBI" id="CHEBI:57945"/>
        <dbReference type="ChEBI" id="CHEBI:58053"/>
        <dbReference type="EC" id="1.1.1.205"/>
    </reaction>
</comment>